<dbReference type="Proteomes" id="UP000006263">
    <property type="component" value="Unassembled WGS sequence"/>
</dbReference>
<name>K6ZB88_9ALTE</name>
<gene>
    <name evidence="1" type="ORF">GMES_3965</name>
</gene>
<reference evidence="1 2" key="1">
    <citation type="journal article" date="2017" name="Antonie Van Leeuwenhoek">
        <title>Rhizobium rhizosphaerae sp. nov., a novel species isolated from rice rhizosphere.</title>
        <authorList>
            <person name="Zhao J.J."/>
            <person name="Zhang J."/>
            <person name="Zhang R.J."/>
            <person name="Zhang C.W."/>
            <person name="Yin H.Q."/>
            <person name="Zhang X.X."/>
        </authorList>
    </citation>
    <scope>NUCLEOTIDE SEQUENCE [LARGE SCALE GENOMIC DNA]</scope>
    <source>
        <strain evidence="1 2">KMM 241</strain>
    </source>
</reference>
<comment type="caution">
    <text evidence="1">The sequence shown here is derived from an EMBL/GenBank/DDBJ whole genome shotgun (WGS) entry which is preliminary data.</text>
</comment>
<dbReference type="EMBL" id="BAEP01000075">
    <property type="protein sequence ID" value="GAC26238.1"/>
    <property type="molecule type" value="Genomic_DNA"/>
</dbReference>
<dbReference type="AlphaFoldDB" id="K6ZB88"/>
<sequence length="52" mass="5832">MINPIHQLCLSLCQWAHLGPLVGVKIDSEEWRNIAFFASLLANLRETLKIGA</sequence>
<evidence type="ECO:0000313" key="2">
    <source>
        <dbReference type="Proteomes" id="UP000006263"/>
    </source>
</evidence>
<proteinExistence type="predicted"/>
<accession>K6ZB88</accession>
<protein>
    <submittedName>
        <fullName evidence="1">Uncharacterized protein</fullName>
    </submittedName>
</protein>
<evidence type="ECO:0000313" key="1">
    <source>
        <dbReference type="EMBL" id="GAC26238.1"/>
    </source>
</evidence>
<organism evidence="1 2">
    <name type="scientific">Paraglaciecola mesophila KMM 241</name>
    <dbReference type="NCBI Taxonomy" id="1128912"/>
    <lineage>
        <taxon>Bacteria</taxon>
        <taxon>Pseudomonadati</taxon>
        <taxon>Pseudomonadota</taxon>
        <taxon>Gammaproteobacteria</taxon>
        <taxon>Alteromonadales</taxon>
        <taxon>Alteromonadaceae</taxon>
        <taxon>Paraglaciecola</taxon>
    </lineage>
</organism>